<dbReference type="Pfam" id="PF18962">
    <property type="entry name" value="Por_Secre_tail"/>
    <property type="match status" value="1"/>
</dbReference>
<evidence type="ECO:0000313" key="5">
    <source>
        <dbReference type="Proteomes" id="UP001501302"/>
    </source>
</evidence>
<protein>
    <recommendedName>
        <fullName evidence="3">Secretion system C-terminal sorting domain-containing protein</fullName>
    </recommendedName>
</protein>
<evidence type="ECO:0000313" key="4">
    <source>
        <dbReference type="EMBL" id="GAA4950417.1"/>
    </source>
</evidence>
<feature type="chain" id="PRO_5046649838" description="Secretion system C-terminal sorting domain-containing protein" evidence="2">
    <location>
        <begin position="24"/>
        <end position="317"/>
    </location>
</feature>
<organism evidence="4 5">
    <name type="scientific">Algibacter agarivorans</name>
    <dbReference type="NCBI Taxonomy" id="1109741"/>
    <lineage>
        <taxon>Bacteria</taxon>
        <taxon>Pseudomonadati</taxon>
        <taxon>Bacteroidota</taxon>
        <taxon>Flavobacteriia</taxon>
        <taxon>Flavobacteriales</taxon>
        <taxon>Flavobacteriaceae</taxon>
        <taxon>Algibacter</taxon>
    </lineage>
</organism>
<dbReference type="RefSeq" id="WP_345192441.1">
    <property type="nucleotide sequence ID" value="NZ_BAABJJ010000036.1"/>
</dbReference>
<dbReference type="NCBIfam" id="TIGR04183">
    <property type="entry name" value="Por_Secre_tail"/>
    <property type="match status" value="1"/>
</dbReference>
<keyword evidence="5" id="KW-1185">Reference proteome</keyword>
<proteinExistence type="predicted"/>
<dbReference type="EMBL" id="BAABJJ010000036">
    <property type="protein sequence ID" value="GAA4950417.1"/>
    <property type="molecule type" value="Genomic_DNA"/>
</dbReference>
<evidence type="ECO:0000256" key="2">
    <source>
        <dbReference type="SAM" id="SignalP"/>
    </source>
</evidence>
<keyword evidence="1 2" id="KW-0732">Signal</keyword>
<dbReference type="Proteomes" id="UP001501302">
    <property type="component" value="Unassembled WGS sequence"/>
</dbReference>
<gene>
    <name evidence="4" type="ORF">GCM10023314_24660</name>
</gene>
<evidence type="ECO:0000256" key="1">
    <source>
        <dbReference type="ARBA" id="ARBA00022729"/>
    </source>
</evidence>
<sequence length="317" mass="35320">MKSRITIALIIIIILIVSTDVFAQTAPCDGTLPFEEQNGLLTIEMESGVINDNRWQIALETVNGEEITYLHWTGPESFNALSGAPIVYKIKINNPGTYRFAWRMRVGLGTSKGEHNDAWLKIDGEDFYGIKDGAKVYPKPMCNNDSSLTCAAGSSTQNFIKAFGNRLDWGFVTNTNDHVAHRVFVTFNEAKEYTITVDARSSYLFIDKMVLHRNTVSGSIAFDLNNPESNCYNALSTVKNELEKIKVYPNPTKDFINFDNLPVKSKLVISNIHGAIVKTIETVSKKQTINIRDLKSGIYFISSGGANSTFTKKIVKI</sequence>
<comment type="caution">
    <text evidence="4">The sequence shown here is derived from an EMBL/GenBank/DDBJ whole genome shotgun (WGS) entry which is preliminary data.</text>
</comment>
<reference evidence="5" key="1">
    <citation type="journal article" date="2019" name="Int. J. Syst. Evol. Microbiol.">
        <title>The Global Catalogue of Microorganisms (GCM) 10K type strain sequencing project: providing services to taxonomists for standard genome sequencing and annotation.</title>
        <authorList>
            <consortium name="The Broad Institute Genomics Platform"/>
            <consortium name="The Broad Institute Genome Sequencing Center for Infectious Disease"/>
            <person name="Wu L."/>
            <person name="Ma J."/>
        </authorList>
    </citation>
    <scope>NUCLEOTIDE SEQUENCE [LARGE SCALE GENOMIC DNA]</scope>
    <source>
        <strain evidence="5">JCM 18285</strain>
    </source>
</reference>
<feature type="signal peptide" evidence="2">
    <location>
        <begin position="1"/>
        <end position="23"/>
    </location>
</feature>
<feature type="domain" description="Secretion system C-terminal sorting" evidence="3">
    <location>
        <begin position="247"/>
        <end position="315"/>
    </location>
</feature>
<name>A0ABP9GQN0_9FLAO</name>
<evidence type="ECO:0000259" key="3">
    <source>
        <dbReference type="Pfam" id="PF18962"/>
    </source>
</evidence>
<dbReference type="InterPro" id="IPR026444">
    <property type="entry name" value="Secre_tail"/>
</dbReference>
<accession>A0ABP9GQN0</accession>